<dbReference type="FunCoup" id="A0A2K2D092">
    <property type="interactions" value="209"/>
</dbReference>
<proteinExistence type="predicted"/>
<dbReference type="PANTHER" id="PTHR47069">
    <property type="match status" value="1"/>
</dbReference>
<dbReference type="OrthoDB" id="683117at2759"/>
<dbReference type="Proteomes" id="UP000008810">
    <property type="component" value="Chromosome 3"/>
</dbReference>
<protein>
    <recommendedName>
        <fullName evidence="2">Myb/SANT-like domain-containing protein</fullName>
    </recommendedName>
</protein>
<feature type="domain" description="Myb/SANT-like" evidence="2">
    <location>
        <begin position="13"/>
        <end position="106"/>
    </location>
</feature>
<dbReference type="KEGG" id="bdi:112271675"/>
<gene>
    <name evidence="4" type="primary">LOC112271675</name>
    <name evidence="3" type="ORF">BRADI_3g30712v3</name>
</gene>
<reference evidence="3 4" key="1">
    <citation type="journal article" date="2010" name="Nature">
        <title>Genome sequencing and analysis of the model grass Brachypodium distachyon.</title>
        <authorList>
            <consortium name="International Brachypodium Initiative"/>
        </authorList>
    </citation>
    <scope>NUCLEOTIDE SEQUENCE [LARGE SCALE GENOMIC DNA]</scope>
    <source>
        <strain evidence="3 4">Bd21</strain>
    </source>
</reference>
<accession>A0A2K2D092</accession>
<feature type="region of interest" description="Disordered" evidence="1">
    <location>
        <begin position="173"/>
        <end position="193"/>
    </location>
</feature>
<organism evidence="3">
    <name type="scientific">Brachypodium distachyon</name>
    <name type="common">Purple false brome</name>
    <name type="synonym">Trachynia distachya</name>
    <dbReference type="NCBI Taxonomy" id="15368"/>
    <lineage>
        <taxon>Eukaryota</taxon>
        <taxon>Viridiplantae</taxon>
        <taxon>Streptophyta</taxon>
        <taxon>Embryophyta</taxon>
        <taxon>Tracheophyta</taxon>
        <taxon>Spermatophyta</taxon>
        <taxon>Magnoliopsida</taxon>
        <taxon>Liliopsida</taxon>
        <taxon>Poales</taxon>
        <taxon>Poaceae</taxon>
        <taxon>BOP clade</taxon>
        <taxon>Pooideae</taxon>
        <taxon>Stipodae</taxon>
        <taxon>Brachypodieae</taxon>
        <taxon>Brachypodium</taxon>
    </lineage>
</organism>
<evidence type="ECO:0000259" key="2">
    <source>
        <dbReference type="Pfam" id="PF12776"/>
    </source>
</evidence>
<dbReference type="RefSeq" id="XP_024317188.1">
    <property type="nucleotide sequence ID" value="XM_024461420.1"/>
</dbReference>
<evidence type="ECO:0000256" key="1">
    <source>
        <dbReference type="SAM" id="MobiDB-lite"/>
    </source>
</evidence>
<evidence type="ECO:0000313" key="5">
    <source>
        <dbReference type="Proteomes" id="UP000008810"/>
    </source>
</evidence>
<name>A0A2K2D092_BRADI</name>
<sequence>MEPIKVDFVKAVWDATAARIFCECATKQVQLGNRPTKFLSSTGYKNLVADFNAQTGRNYERRQLKNRWDDLKAIHSAWVFYKNKATRLGWNEDTQTIIADEEQWAELIKIHKPIKAFRKGPPDNLELMHIMFDKANVDGTTSIMLGVEEVVAIQVEEDVIDLDEEETSTVSPWLKTRPKRPSSAIPCSPSNPKKANMSNEFQMFVDHVVTESSSNSTTTEAKEIAAIMEEVPKCGASELSDEHYIATKLFAKSTNRSFFLSMKTNEGQLNWLKRQYEDRKRN</sequence>
<keyword evidence="5" id="KW-1185">Reference proteome</keyword>
<dbReference type="Pfam" id="PF12776">
    <property type="entry name" value="Myb_DNA-bind_3"/>
    <property type="match status" value="1"/>
</dbReference>
<evidence type="ECO:0000313" key="4">
    <source>
        <dbReference type="EnsemblPlants" id="PNT67697"/>
    </source>
</evidence>
<evidence type="ECO:0000313" key="3">
    <source>
        <dbReference type="EMBL" id="PNT67697.1"/>
    </source>
</evidence>
<dbReference type="Gramene" id="PNT67697">
    <property type="protein sequence ID" value="PNT67697"/>
    <property type="gene ID" value="BRADI_3g30712v3"/>
</dbReference>
<dbReference type="EnsemblPlants" id="PNT67697">
    <property type="protein sequence ID" value="PNT67697"/>
    <property type="gene ID" value="BRADI_3g30712v3"/>
</dbReference>
<dbReference type="EMBL" id="CM000882">
    <property type="protein sequence ID" value="PNT67697.1"/>
    <property type="molecule type" value="Genomic_DNA"/>
</dbReference>
<reference evidence="3" key="2">
    <citation type="submission" date="2017-06" db="EMBL/GenBank/DDBJ databases">
        <title>WGS assembly of Brachypodium distachyon.</title>
        <authorList>
            <consortium name="The International Brachypodium Initiative"/>
            <person name="Lucas S."/>
            <person name="Harmon-Smith M."/>
            <person name="Lail K."/>
            <person name="Tice H."/>
            <person name="Grimwood J."/>
            <person name="Bruce D."/>
            <person name="Barry K."/>
            <person name="Shu S."/>
            <person name="Lindquist E."/>
            <person name="Wang M."/>
            <person name="Pitluck S."/>
            <person name="Vogel J.P."/>
            <person name="Garvin D.F."/>
            <person name="Mockler T.C."/>
            <person name="Schmutz J."/>
            <person name="Rokhsar D."/>
            <person name="Bevan M.W."/>
        </authorList>
    </citation>
    <scope>NUCLEOTIDE SEQUENCE</scope>
    <source>
        <strain evidence="3">Bd21</strain>
    </source>
</reference>
<reference evidence="4" key="3">
    <citation type="submission" date="2018-08" db="UniProtKB">
        <authorList>
            <consortium name="EnsemblPlants"/>
        </authorList>
    </citation>
    <scope>IDENTIFICATION</scope>
    <source>
        <strain evidence="4">cv. Bd21</strain>
    </source>
</reference>
<dbReference type="AlphaFoldDB" id="A0A2K2D092"/>
<dbReference type="STRING" id="15368.A0A2K2D092"/>
<dbReference type="PANTHER" id="PTHR47069:SF11">
    <property type="entry name" value="OS04G0275550 PROTEIN"/>
    <property type="match status" value="1"/>
</dbReference>
<dbReference type="GeneID" id="112271675"/>
<dbReference type="InterPro" id="IPR024752">
    <property type="entry name" value="Myb/SANT-like_dom"/>
</dbReference>